<proteinExistence type="predicted"/>
<sequence>MFLEYMICHFSYGDNWTKNLASVCVCKTHVYTCLSKIMRNLCALNP</sequence>
<organism evidence="1">
    <name type="scientific">Rhizophora mucronata</name>
    <name type="common">Asiatic mangrove</name>
    <dbReference type="NCBI Taxonomy" id="61149"/>
    <lineage>
        <taxon>Eukaryota</taxon>
        <taxon>Viridiplantae</taxon>
        <taxon>Streptophyta</taxon>
        <taxon>Embryophyta</taxon>
        <taxon>Tracheophyta</taxon>
        <taxon>Spermatophyta</taxon>
        <taxon>Magnoliopsida</taxon>
        <taxon>eudicotyledons</taxon>
        <taxon>Gunneridae</taxon>
        <taxon>Pentapetalae</taxon>
        <taxon>rosids</taxon>
        <taxon>fabids</taxon>
        <taxon>Malpighiales</taxon>
        <taxon>Rhizophoraceae</taxon>
        <taxon>Rhizophora</taxon>
    </lineage>
</organism>
<protein>
    <submittedName>
        <fullName evidence="1">Uncharacterized protein</fullName>
    </submittedName>
</protein>
<accession>A0A2P2MX62</accession>
<name>A0A2P2MX62_RHIMU</name>
<dbReference type="AlphaFoldDB" id="A0A2P2MX62"/>
<evidence type="ECO:0000313" key="1">
    <source>
        <dbReference type="EMBL" id="MBX34814.1"/>
    </source>
</evidence>
<reference evidence="1" key="1">
    <citation type="submission" date="2018-02" db="EMBL/GenBank/DDBJ databases">
        <title>Rhizophora mucronata_Transcriptome.</title>
        <authorList>
            <person name="Meera S.P."/>
            <person name="Sreeshan A."/>
            <person name="Augustine A."/>
        </authorList>
    </citation>
    <scope>NUCLEOTIDE SEQUENCE</scope>
    <source>
        <tissue evidence="1">Leaf</tissue>
    </source>
</reference>
<dbReference type="EMBL" id="GGEC01054330">
    <property type="protein sequence ID" value="MBX34814.1"/>
    <property type="molecule type" value="Transcribed_RNA"/>
</dbReference>